<evidence type="ECO:0000256" key="1">
    <source>
        <dbReference type="ARBA" id="ARBA00001353"/>
    </source>
</evidence>
<dbReference type="Proteomes" id="UP000027142">
    <property type="component" value="Chromosome"/>
</dbReference>
<dbReference type="STRING" id="1246626.BleG1_4101"/>
<evidence type="ECO:0000313" key="9">
    <source>
        <dbReference type="Proteomes" id="UP000027142"/>
    </source>
</evidence>
<evidence type="ECO:0000259" key="7">
    <source>
        <dbReference type="SMART" id="SM00905"/>
    </source>
</evidence>
<dbReference type="PANTHER" id="PTHR42844:SF1">
    <property type="entry name" value="DIHYDRONEOPTERIN ALDOLASE 1-RELATED"/>
    <property type="match status" value="1"/>
</dbReference>
<dbReference type="AlphaFoldDB" id="A0A060M3P3"/>
<dbReference type="InterPro" id="IPR006156">
    <property type="entry name" value="Dihydroneopterin_aldolase"/>
</dbReference>
<dbReference type="Pfam" id="PF02152">
    <property type="entry name" value="FolB"/>
    <property type="match status" value="1"/>
</dbReference>
<dbReference type="PATRIC" id="fig|1246626.3.peg.4085"/>
<dbReference type="GO" id="GO:0004150">
    <property type="term" value="F:dihydroneopterin aldolase activity"/>
    <property type="evidence" value="ECO:0007669"/>
    <property type="project" value="UniProtKB-UniRule"/>
</dbReference>
<dbReference type="SUPFAM" id="SSF55620">
    <property type="entry name" value="Tetrahydrobiopterin biosynthesis enzymes-like"/>
    <property type="match status" value="1"/>
</dbReference>
<comment type="similarity">
    <text evidence="3 6">Belongs to the DHNA family.</text>
</comment>
<dbReference type="Gene3D" id="3.30.1130.10">
    <property type="match status" value="1"/>
</dbReference>
<evidence type="ECO:0000313" key="8">
    <source>
        <dbReference type="EMBL" id="AIC96635.1"/>
    </source>
</evidence>
<dbReference type="HOGENOM" id="CLU_112632_1_3_9"/>
<evidence type="ECO:0000256" key="6">
    <source>
        <dbReference type="RuleBase" id="RU362079"/>
    </source>
</evidence>
<proteinExistence type="inferred from homology"/>
<dbReference type="OrthoDB" id="9803748at2"/>
<sequence>MDKIYMNQLSFYGYHGVFTEENTLGQRFLVDLILELDLEKAAADDELKESVDYGEIYKSVKKIVEGKPVKLVETIAKAICDELLDSYEKVVACTVKVTKPDPPIPGHYQSVAVELKRGRNE</sequence>
<dbReference type="GO" id="GO:0005737">
    <property type="term" value="C:cytoplasm"/>
    <property type="evidence" value="ECO:0007669"/>
    <property type="project" value="TreeGrafter"/>
</dbReference>
<dbReference type="RefSeq" id="WP_038484982.1">
    <property type="nucleotide sequence ID" value="NZ_CP003923.1"/>
</dbReference>
<dbReference type="GO" id="GO:0046656">
    <property type="term" value="P:folic acid biosynthetic process"/>
    <property type="evidence" value="ECO:0007669"/>
    <property type="project" value="UniProtKB-UniRule"/>
</dbReference>
<evidence type="ECO:0000256" key="4">
    <source>
        <dbReference type="ARBA" id="ARBA00022909"/>
    </source>
</evidence>
<evidence type="ECO:0000256" key="5">
    <source>
        <dbReference type="ARBA" id="ARBA00023239"/>
    </source>
</evidence>
<keyword evidence="4 6" id="KW-0289">Folate biosynthesis</keyword>
<keyword evidence="5 6" id="KW-0456">Lyase</keyword>
<dbReference type="KEGG" id="ble:BleG1_4101"/>
<protein>
    <recommendedName>
        <fullName evidence="6">7,8-dihydroneopterin aldolase</fullName>
        <ecNumber evidence="6">4.1.2.25</ecNumber>
    </recommendedName>
</protein>
<name>A0A060M3P3_9BACI</name>
<dbReference type="InterPro" id="IPR043133">
    <property type="entry name" value="GTP-CH-I_C/QueF"/>
</dbReference>
<reference evidence="8 9" key="1">
    <citation type="journal article" date="2014" name="Gene">
        <title>A comparative genomic analysis of the alkalitolerant soil bacterium Bacillus lehensis G1.</title>
        <authorList>
            <person name="Noor Y.M."/>
            <person name="Samsulrizal N.H."/>
            <person name="Jema'on N.A."/>
            <person name="Low K.O."/>
            <person name="Ramli A.N."/>
            <person name="Alias N.I."/>
            <person name="Damis S.I."/>
            <person name="Fuzi S.F."/>
            <person name="Isa M.N."/>
            <person name="Murad A.M."/>
            <person name="Raih M.F."/>
            <person name="Bakar F.D."/>
            <person name="Najimudin N."/>
            <person name="Mahadi N.M."/>
            <person name="Illias R.M."/>
        </authorList>
    </citation>
    <scope>NUCLEOTIDE SEQUENCE [LARGE SCALE GENOMIC DNA]</scope>
    <source>
        <strain evidence="8 9">G1</strain>
    </source>
</reference>
<dbReference type="NCBIfam" id="TIGR00525">
    <property type="entry name" value="folB"/>
    <property type="match status" value="1"/>
</dbReference>
<dbReference type="NCBIfam" id="TIGR00526">
    <property type="entry name" value="folB_dom"/>
    <property type="match status" value="1"/>
</dbReference>
<organism evidence="8 9">
    <name type="scientific">Shouchella lehensis G1</name>
    <dbReference type="NCBI Taxonomy" id="1246626"/>
    <lineage>
        <taxon>Bacteria</taxon>
        <taxon>Bacillati</taxon>
        <taxon>Bacillota</taxon>
        <taxon>Bacilli</taxon>
        <taxon>Bacillales</taxon>
        <taxon>Bacillaceae</taxon>
        <taxon>Shouchella</taxon>
    </lineage>
</organism>
<dbReference type="GO" id="GO:0046654">
    <property type="term" value="P:tetrahydrofolate biosynthetic process"/>
    <property type="evidence" value="ECO:0007669"/>
    <property type="project" value="UniProtKB-UniRule"/>
</dbReference>
<gene>
    <name evidence="8" type="ORF">BleG1_4101</name>
</gene>
<dbReference type="FunFam" id="3.30.1130.10:FF:000003">
    <property type="entry name" value="7,8-dihydroneopterin aldolase"/>
    <property type="match status" value="1"/>
</dbReference>
<comment type="pathway">
    <text evidence="2 6">Cofactor biosynthesis; tetrahydrofolate biosynthesis; 2-amino-4-hydroxy-6-hydroxymethyl-7,8-dihydropteridine diphosphate from 7,8-dihydroneopterin triphosphate: step 3/4.</text>
</comment>
<comment type="function">
    <text evidence="6">Catalyzes the conversion of 7,8-dihydroneopterin to 6-hydroxymethyl-7,8-dihydropterin.</text>
</comment>
<dbReference type="PANTHER" id="PTHR42844">
    <property type="entry name" value="DIHYDRONEOPTERIN ALDOLASE 1-RELATED"/>
    <property type="match status" value="1"/>
</dbReference>
<dbReference type="EC" id="4.1.2.25" evidence="6"/>
<dbReference type="eggNOG" id="COG1539">
    <property type="taxonomic scope" value="Bacteria"/>
</dbReference>
<accession>A0A060M3P3</accession>
<dbReference type="CDD" id="cd00534">
    <property type="entry name" value="DHNA_DHNTPE"/>
    <property type="match status" value="1"/>
</dbReference>
<keyword evidence="9" id="KW-1185">Reference proteome</keyword>
<dbReference type="InterPro" id="IPR006157">
    <property type="entry name" value="FolB_dom"/>
</dbReference>
<dbReference type="EMBL" id="CP003923">
    <property type="protein sequence ID" value="AIC96635.1"/>
    <property type="molecule type" value="Genomic_DNA"/>
</dbReference>
<feature type="domain" description="Dihydroneopterin aldolase/epimerase" evidence="7">
    <location>
        <begin position="4"/>
        <end position="117"/>
    </location>
</feature>
<dbReference type="SMART" id="SM00905">
    <property type="entry name" value="FolB"/>
    <property type="match status" value="1"/>
</dbReference>
<evidence type="ECO:0000256" key="3">
    <source>
        <dbReference type="ARBA" id="ARBA00005708"/>
    </source>
</evidence>
<evidence type="ECO:0000256" key="2">
    <source>
        <dbReference type="ARBA" id="ARBA00005013"/>
    </source>
</evidence>
<comment type="catalytic activity">
    <reaction evidence="1 6">
        <text>7,8-dihydroneopterin = 6-hydroxymethyl-7,8-dihydropterin + glycolaldehyde</text>
        <dbReference type="Rhea" id="RHEA:10540"/>
        <dbReference type="ChEBI" id="CHEBI:17001"/>
        <dbReference type="ChEBI" id="CHEBI:17071"/>
        <dbReference type="ChEBI" id="CHEBI:44841"/>
        <dbReference type="EC" id="4.1.2.25"/>
    </reaction>
</comment>
<dbReference type="UniPathway" id="UPA00077">
    <property type="reaction ID" value="UER00154"/>
</dbReference>